<evidence type="ECO:0000256" key="4">
    <source>
        <dbReference type="ARBA" id="ARBA00022989"/>
    </source>
</evidence>
<evidence type="ECO:0000313" key="8">
    <source>
        <dbReference type="Proteomes" id="UP000053660"/>
    </source>
</evidence>
<dbReference type="PANTHER" id="PTHR21236">
    <property type="entry name" value="GOLGI MEMBRANE PROTEIN YIP1"/>
    <property type="match status" value="1"/>
</dbReference>
<evidence type="ECO:0000256" key="3">
    <source>
        <dbReference type="ARBA" id="ARBA00022692"/>
    </source>
</evidence>
<dbReference type="GO" id="GO:0048280">
    <property type="term" value="P:vesicle fusion with Golgi apparatus"/>
    <property type="evidence" value="ECO:0007669"/>
    <property type="project" value="TreeGrafter"/>
</dbReference>
<dbReference type="EMBL" id="KN549980">
    <property type="protein sequence ID" value="KHJ95390.1"/>
    <property type="molecule type" value="Genomic_DNA"/>
</dbReference>
<comment type="similarity">
    <text evidence="2">Belongs to the YIP1 family.</text>
</comment>
<protein>
    <submittedName>
        <fullName evidence="7">Yip1 domain protein</fullName>
    </submittedName>
</protein>
<sequence>MSNLWMDDGQQDAWYAQGQGASQAGMNWGQFDYSQQQSSGGQSYGSDQNYYQQQQNPYAQSQNYYGGQMFMPNSGIGATPSGDGEDYENEPPLLEELGINFSHIKEKTFAVLNPAGSASPEVIEDQDLAGPLVFCLLFGVALLLHGKMTFGYIYGIGGLGCVGMYALMNLMAGKHFPLLLGVAYVAVGCSST</sequence>
<dbReference type="GO" id="GO:0006888">
    <property type="term" value="P:endoplasmic reticulum to Golgi vesicle-mediated transport"/>
    <property type="evidence" value="ECO:0007669"/>
    <property type="project" value="InterPro"/>
</dbReference>
<feature type="transmembrane region" description="Helical" evidence="6">
    <location>
        <begin position="152"/>
        <end position="172"/>
    </location>
</feature>
<evidence type="ECO:0000256" key="6">
    <source>
        <dbReference type="SAM" id="Phobius"/>
    </source>
</evidence>
<evidence type="ECO:0000256" key="5">
    <source>
        <dbReference type="ARBA" id="ARBA00023136"/>
    </source>
</evidence>
<dbReference type="InterPro" id="IPR045231">
    <property type="entry name" value="Yip1/4-like"/>
</dbReference>
<dbReference type="GO" id="GO:0005802">
    <property type="term" value="C:trans-Golgi network"/>
    <property type="evidence" value="ECO:0007669"/>
    <property type="project" value="TreeGrafter"/>
</dbReference>
<evidence type="ECO:0000256" key="2">
    <source>
        <dbReference type="ARBA" id="ARBA00010596"/>
    </source>
</evidence>
<keyword evidence="4 6" id="KW-1133">Transmembrane helix</keyword>
<proteinExistence type="inferred from homology"/>
<keyword evidence="8" id="KW-1185">Reference proteome</keyword>
<evidence type="ECO:0000313" key="7">
    <source>
        <dbReference type="EMBL" id="KHJ95390.1"/>
    </source>
</evidence>
<dbReference type="AlphaFoldDB" id="A0A0B1TIZ4"/>
<evidence type="ECO:0000256" key="1">
    <source>
        <dbReference type="ARBA" id="ARBA00004141"/>
    </source>
</evidence>
<feature type="transmembrane region" description="Helical" evidence="6">
    <location>
        <begin position="128"/>
        <end position="145"/>
    </location>
</feature>
<accession>A0A0B1TIZ4</accession>
<dbReference type="OrthoDB" id="440385at2759"/>
<organism evidence="7 8">
    <name type="scientific">Oesophagostomum dentatum</name>
    <name type="common">Nodular worm</name>
    <dbReference type="NCBI Taxonomy" id="61180"/>
    <lineage>
        <taxon>Eukaryota</taxon>
        <taxon>Metazoa</taxon>
        <taxon>Ecdysozoa</taxon>
        <taxon>Nematoda</taxon>
        <taxon>Chromadorea</taxon>
        <taxon>Rhabditida</taxon>
        <taxon>Rhabditina</taxon>
        <taxon>Rhabditomorpha</taxon>
        <taxon>Strongyloidea</taxon>
        <taxon>Strongylidae</taxon>
        <taxon>Oesophagostomum</taxon>
    </lineage>
</organism>
<gene>
    <name evidence="7" type="ORF">OESDEN_04658</name>
</gene>
<dbReference type="GO" id="GO:0016020">
    <property type="term" value="C:membrane"/>
    <property type="evidence" value="ECO:0007669"/>
    <property type="project" value="UniProtKB-SubCell"/>
</dbReference>
<keyword evidence="3 6" id="KW-0812">Transmembrane</keyword>
<dbReference type="PANTHER" id="PTHR21236:SF2">
    <property type="entry name" value="PROTEIN YIPF"/>
    <property type="match status" value="1"/>
</dbReference>
<comment type="subcellular location">
    <subcellularLocation>
        <location evidence="1">Membrane</location>
        <topology evidence="1">Multi-pass membrane protein</topology>
    </subcellularLocation>
</comment>
<keyword evidence="5 6" id="KW-0472">Membrane</keyword>
<name>A0A0B1TIZ4_OESDE</name>
<reference evidence="7 8" key="1">
    <citation type="submission" date="2014-03" db="EMBL/GenBank/DDBJ databases">
        <title>Draft genome of the hookworm Oesophagostomum dentatum.</title>
        <authorList>
            <person name="Mitreva M."/>
        </authorList>
    </citation>
    <scope>NUCLEOTIDE SEQUENCE [LARGE SCALE GENOMIC DNA]</scope>
    <source>
        <strain evidence="7 8">OD-Hann</strain>
    </source>
</reference>
<dbReference type="Proteomes" id="UP000053660">
    <property type="component" value="Unassembled WGS sequence"/>
</dbReference>